<evidence type="ECO:0008006" key="3">
    <source>
        <dbReference type="Google" id="ProtNLM"/>
    </source>
</evidence>
<dbReference type="Pfam" id="PF13385">
    <property type="entry name" value="Laminin_G_3"/>
    <property type="match status" value="1"/>
</dbReference>
<dbReference type="AlphaFoldDB" id="A0AAD7U7W9"/>
<keyword evidence="2" id="KW-1185">Reference proteome</keyword>
<dbReference type="Gene3D" id="2.60.120.200">
    <property type="match status" value="1"/>
</dbReference>
<dbReference type="SUPFAM" id="SSF49899">
    <property type="entry name" value="Concanavalin A-like lectins/glucanases"/>
    <property type="match status" value="1"/>
</dbReference>
<gene>
    <name evidence="1" type="ORF">CTAYLR_010669</name>
</gene>
<protein>
    <recommendedName>
        <fullName evidence="3">LamG-like jellyroll fold domain-containing protein</fullName>
    </recommendedName>
</protein>
<name>A0AAD7U7W9_9STRA</name>
<evidence type="ECO:0000313" key="1">
    <source>
        <dbReference type="EMBL" id="KAJ8598733.1"/>
    </source>
</evidence>
<evidence type="ECO:0000313" key="2">
    <source>
        <dbReference type="Proteomes" id="UP001230188"/>
    </source>
</evidence>
<sequence>MFSAMNCFSRARVQALGGEMVLILSSDSPDASLVGAATWEEGYGPTSAVAALNLSRGGSAVEILEGEGVVLSGECYSLTAWVELPLGCPGTERTLAACGAEATAPESSSRSAIDEILEDEDEEVAVVCVSASGELGVRASQIEGFSGCGLFVDDLKAGWYHVAAVADNNATSFWINGRPVGNAKAQVSQGSRLRRLGSRVPASRSKRALLDECWGGRIADARVFGRALDADDLAIVFGGGALAAAAANAPALPPKHERVQRAARARLVEAARLVDDSLQLLDAARDLVVSSCVEALPDLAGLVEAFDSHRATMEKVTRDACAPHGLDPTFSRASPASPPDLRDLVDPSCLDDGAPVFVLYFPPPGNGEGTDRDLLATLRCPVIPADPADDNLPTPLRPRSLPAAVVCATETGHLITDDALSDLDRLGPNAALQAWANLVPQTS</sequence>
<dbReference type="EMBL" id="JAQMWT010000658">
    <property type="protein sequence ID" value="KAJ8598733.1"/>
    <property type="molecule type" value="Genomic_DNA"/>
</dbReference>
<organism evidence="1 2">
    <name type="scientific">Chrysophaeum taylorii</name>
    <dbReference type="NCBI Taxonomy" id="2483200"/>
    <lineage>
        <taxon>Eukaryota</taxon>
        <taxon>Sar</taxon>
        <taxon>Stramenopiles</taxon>
        <taxon>Ochrophyta</taxon>
        <taxon>Pelagophyceae</taxon>
        <taxon>Pelagomonadales</taxon>
        <taxon>Pelagomonadaceae</taxon>
        <taxon>Chrysophaeum</taxon>
    </lineage>
</organism>
<dbReference type="Proteomes" id="UP001230188">
    <property type="component" value="Unassembled WGS sequence"/>
</dbReference>
<dbReference type="InterPro" id="IPR013320">
    <property type="entry name" value="ConA-like_dom_sf"/>
</dbReference>
<comment type="caution">
    <text evidence="1">The sequence shown here is derived from an EMBL/GenBank/DDBJ whole genome shotgun (WGS) entry which is preliminary data.</text>
</comment>
<accession>A0AAD7U7W9</accession>
<reference evidence="1" key="1">
    <citation type="submission" date="2023-01" db="EMBL/GenBank/DDBJ databases">
        <title>Metagenome sequencing of chrysophaentin producing Chrysophaeum taylorii.</title>
        <authorList>
            <person name="Davison J."/>
            <person name="Bewley C."/>
        </authorList>
    </citation>
    <scope>NUCLEOTIDE SEQUENCE</scope>
    <source>
        <strain evidence="1">NIES-1699</strain>
    </source>
</reference>
<proteinExistence type="predicted"/>